<name>A0A9K3IJS8_HELAN</name>
<organism evidence="6 7">
    <name type="scientific">Helianthus annuus</name>
    <name type="common">Common sunflower</name>
    <dbReference type="NCBI Taxonomy" id="4232"/>
    <lineage>
        <taxon>Eukaryota</taxon>
        <taxon>Viridiplantae</taxon>
        <taxon>Streptophyta</taxon>
        <taxon>Embryophyta</taxon>
        <taxon>Tracheophyta</taxon>
        <taxon>Spermatophyta</taxon>
        <taxon>Magnoliopsida</taxon>
        <taxon>eudicotyledons</taxon>
        <taxon>Gunneridae</taxon>
        <taxon>Pentapetalae</taxon>
        <taxon>asterids</taxon>
        <taxon>campanulids</taxon>
        <taxon>Asterales</taxon>
        <taxon>Asteraceae</taxon>
        <taxon>Asteroideae</taxon>
        <taxon>Heliantheae alliance</taxon>
        <taxon>Heliantheae</taxon>
        <taxon>Helianthus</taxon>
    </lineage>
</organism>
<sequence length="312" mass="35944">MFTNLFFLISIREPYFCRHMNKADEVILFIPSDATCKLWDVDKAPTNVMIHTDDGRIFNVCLSKNKGNLFFFQGWSNVTQHLRLSKGCLVVFNPLDCTTFKVTYFLDGVSDSSFLTYLLRTSSHFYVIPEFILPKTFTTSIDVISTIMIDNKTFHVRIETADSKFGSTVGTDFLEKNGVQKNFLDVDVDEPLVAPIDVVNEIYEEPHGRVHRFSRVAGTDFRLPDRVSKMAKLDLGLKDITVRLLNHDPPVQFTNGTRCERKRKGFRYALSRWSKFMKTAGIKVRDTVDYSFDENEQVLSVEKVVPYVRRSN</sequence>
<proteinExistence type="predicted"/>
<dbReference type="GO" id="GO:0005634">
    <property type="term" value="C:nucleus"/>
    <property type="evidence" value="ECO:0007669"/>
    <property type="project" value="UniProtKB-SubCell"/>
</dbReference>
<reference evidence="6" key="2">
    <citation type="submission" date="2020-06" db="EMBL/GenBank/DDBJ databases">
        <title>Helianthus annuus Genome sequencing and assembly Release 2.</title>
        <authorList>
            <person name="Gouzy J."/>
            <person name="Langlade N."/>
            <person name="Munos S."/>
        </authorList>
    </citation>
    <scope>NUCLEOTIDE SEQUENCE</scope>
    <source>
        <tissue evidence="6">Leaves</tissue>
    </source>
</reference>
<dbReference type="Gramene" id="mRNA:HanXRQr2_Chr07g0286721">
    <property type="protein sequence ID" value="mRNA:HanXRQr2_Chr07g0286721"/>
    <property type="gene ID" value="HanXRQr2_Chr07g0286721"/>
</dbReference>
<evidence type="ECO:0000256" key="4">
    <source>
        <dbReference type="ARBA" id="ARBA00023163"/>
    </source>
</evidence>
<evidence type="ECO:0000256" key="2">
    <source>
        <dbReference type="ARBA" id="ARBA00023015"/>
    </source>
</evidence>
<dbReference type="Gene3D" id="2.40.330.10">
    <property type="entry name" value="DNA-binding pseudobarrel domain"/>
    <property type="match status" value="1"/>
</dbReference>
<keyword evidence="4" id="KW-0804">Transcription</keyword>
<dbReference type="SUPFAM" id="SSF101936">
    <property type="entry name" value="DNA-binding pseudobarrel domain"/>
    <property type="match status" value="1"/>
</dbReference>
<dbReference type="EMBL" id="MNCJ02000322">
    <property type="protein sequence ID" value="KAF5797937.1"/>
    <property type="molecule type" value="Genomic_DNA"/>
</dbReference>
<reference evidence="6" key="1">
    <citation type="journal article" date="2017" name="Nature">
        <title>The sunflower genome provides insights into oil metabolism, flowering and Asterid evolution.</title>
        <authorList>
            <person name="Badouin H."/>
            <person name="Gouzy J."/>
            <person name="Grassa C.J."/>
            <person name="Murat F."/>
            <person name="Staton S.E."/>
            <person name="Cottret L."/>
            <person name="Lelandais-Briere C."/>
            <person name="Owens G.L."/>
            <person name="Carrere S."/>
            <person name="Mayjonade B."/>
            <person name="Legrand L."/>
            <person name="Gill N."/>
            <person name="Kane N.C."/>
            <person name="Bowers J.E."/>
            <person name="Hubner S."/>
            <person name="Bellec A."/>
            <person name="Berard A."/>
            <person name="Berges H."/>
            <person name="Blanchet N."/>
            <person name="Boniface M.C."/>
            <person name="Brunel D."/>
            <person name="Catrice O."/>
            <person name="Chaidir N."/>
            <person name="Claudel C."/>
            <person name="Donnadieu C."/>
            <person name="Faraut T."/>
            <person name="Fievet G."/>
            <person name="Helmstetter N."/>
            <person name="King M."/>
            <person name="Knapp S.J."/>
            <person name="Lai Z."/>
            <person name="Le Paslier M.C."/>
            <person name="Lippi Y."/>
            <person name="Lorenzon L."/>
            <person name="Mandel J.R."/>
            <person name="Marage G."/>
            <person name="Marchand G."/>
            <person name="Marquand E."/>
            <person name="Bret-Mestries E."/>
            <person name="Morien E."/>
            <person name="Nambeesan S."/>
            <person name="Nguyen T."/>
            <person name="Pegot-Espagnet P."/>
            <person name="Pouilly N."/>
            <person name="Raftis F."/>
            <person name="Sallet E."/>
            <person name="Schiex T."/>
            <person name="Thomas J."/>
            <person name="Vandecasteele C."/>
            <person name="Vares D."/>
            <person name="Vear F."/>
            <person name="Vautrin S."/>
            <person name="Crespi M."/>
            <person name="Mangin B."/>
            <person name="Burke J.M."/>
            <person name="Salse J."/>
            <person name="Munos S."/>
            <person name="Vincourt P."/>
            <person name="Rieseberg L.H."/>
            <person name="Langlade N.B."/>
        </authorList>
    </citation>
    <scope>NUCLEOTIDE SEQUENCE</scope>
    <source>
        <tissue evidence="6">Leaves</tissue>
    </source>
</reference>
<accession>A0A9K3IJS8</accession>
<dbReference type="PANTHER" id="PTHR31920:SF37">
    <property type="entry name" value="B3 DOMAIN-CONTAINING TRANSCRIPTION FACTOR VRN1"/>
    <property type="match status" value="1"/>
</dbReference>
<keyword evidence="7" id="KW-1185">Reference proteome</keyword>
<keyword evidence="3" id="KW-0238">DNA-binding</keyword>
<dbReference type="InterPro" id="IPR015300">
    <property type="entry name" value="DNA-bd_pseudobarrel_sf"/>
</dbReference>
<evidence type="ECO:0000313" key="7">
    <source>
        <dbReference type="Proteomes" id="UP000215914"/>
    </source>
</evidence>
<evidence type="ECO:0000256" key="3">
    <source>
        <dbReference type="ARBA" id="ARBA00023125"/>
    </source>
</evidence>
<dbReference type="PANTHER" id="PTHR31920">
    <property type="entry name" value="B3 DOMAIN-CONTAINING"/>
    <property type="match status" value="1"/>
</dbReference>
<evidence type="ECO:0000256" key="1">
    <source>
        <dbReference type="ARBA" id="ARBA00004123"/>
    </source>
</evidence>
<evidence type="ECO:0000313" key="6">
    <source>
        <dbReference type="EMBL" id="KAF5797937.1"/>
    </source>
</evidence>
<gene>
    <name evidence="6" type="ORF">HanXRQr2_Chr07g0286721</name>
</gene>
<dbReference type="GO" id="GO:0003677">
    <property type="term" value="F:DNA binding"/>
    <property type="evidence" value="ECO:0007669"/>
    <property type="project" value="UniProtKB-KW"/>
</dbReference>
<keyword evidence="5" id="KW-0539">Nucleus</keyword>
<dbReference type="Proteomes" id="UP000215914">
    <property type="component" value="Unassembled WGS sequence"/>
</dbReference>
<evidence type="ECO:0000256" key="5">
    <source>
        <dbReference type="ARBA" id="ARBA00023242"/>
    </source>
</evidence>
<dbReference type="InterPro" id="IPR050655">
    <property type="entry name" value="Plant_B3_domain"/>
</dbReference>
<comment type="subcellular location">
    <subcellularLocation>
        <location evidence="1">Nucleus</location>
    </subcellularLocation>
</comment>
<protein>
    <submittedName>
        <fullName evidence="6">Transcription factor B3-Domain family</fullName>
    </submittedName>
</protein>
<keyword evidence="2" id="KW-0805">Transcription regulation</keyword>
<dbReference type="AlphaFoldDB" id="A0A9K3IJS8"/>
<comment type="caution">
    <text evidence="6">The sequence shown here is derived from an EMBL/GenBank/DDBJ whole genome shotgun (WGS) entry which is preliminary data.</text>
</comment>